<organism evidence="2 3">
    <name type="scientific">Pseudonocardia sediminis</name>
    <dbReference type="NCBI Taxonomy" id="1397368"/>
    <lineage>
        <taxon>Bacteria</taxon>
        <taxon>Bacillati</taxon>
        <taxon>Actinomycetota</taxon>
        <taxon>Actinomycetes</taxon>
        <taxon>Pseudonocardiales</taxon>
        <taxon>Pseudonocardiaceae</taxon>
        <taxon>Pseudonocardia</taxon>
    </lineage>
</organism>
<dbReference type="InterPro" id="IPR036374">
    <property type="entry name" value="OxRdtase_Mopterin-bd_sf"/>
</dbReference>
<dbReference type="Pfam" id="PF00174">
    <property type="entry name" value="Oxidored_molyb"/>
    <property type="match status" value="1"/>
</dbReference>
<evidence type="ECO:0000259" key="1">
    <source>
        <dbReference type="Pfam" id="PF00174"/>
    </source>
</evidence>
<dbReference type="SUPFAM" id="SSF56524">
    <property type="entry name" value="Oxidoreductase molybdopterin-binding domain"/>
    <property type="match status" value="1"/>
</dbReference>
<protein>
    <submittedName>
        <fullName evidence="2">DMSO/TMAO reductase YedYZ molybdopterin-dependent catalytic subunit</fullName>
    </submittedName>
</protein>
<dbReference type="CDD" id="cd02109">
    <property type="entry name" value="arch_bact_SO_family_Moco"/>
    <property type="match status" value="1"/>
</dbReference>
<evidence type="ECO:0000313" key="2">
    <source>
        <dbReference type="EMBL" id="RZT86528.1"/>
    </source>
</evidence>
<dbReference type="AlphaFoldDB" id="A0A4Q7UZI3"/>
<keyword evidence="3" id="KW-1185">Reference proteome</keyword>
<feature type="domain" description="Oxidoreductase molybdopterin-binding" evidence="1">
    <location>
        <begin position="75"/>
        <end position="219"/>
    </location>
</feature>
<gene>
    <name evidence="2" type="ORF">EV383_3425</name>
</gene>
<comment type="caution">
    <text evidence="2">The sequence shown here is derived from an EMBL/GenBank/DDBJ whole genome shotgun (WGS) entry which is preliminary data.</text>
</comment>
<evidence type="ECO:0000313" key="3">
    <source>
        <dbReference type="Proteomes" id="UP000291591"/>
    </source>
</evidence>
<dbReference type="Gene3D" id="3.90.420.10">
    <property type="entry name" value="Oxidoreductase, molybdopterin-binding domain"/>
    <property type="match status" value="1"/>
</dbReference>
<reference evidence="2 3" key="1">
    <citation type="submission" date="2019-02" db="EMBL/GenBank/DDBJ databases">
        <title>Sequencing the genomes of 1000 actinobacteria strains.</title>
        <authorList>
            <person name="Klenk H.-P."/>
        </authorList>
    </citation>
    <scope>NUCLEOTIDE SEQUENCE [LARGE SCALE GENOMIC DNA]</scope>
    <source>
        <strain evidence="2 3">DSM 45779</strain>
    </source>
</reference>
<accession>A0A4Q7UZI3</accession>
<dbReference type="InterPro" id="IPR000572">
    <property type="entry name" value="OxRdtase_Mopterin-bd_dom"/>
</dbReference>
<proteinExistence type="predicted"/>
<dbReference type="PANTHER" id="PTHR43032:SF4">
    <property type="entry name" value="OXIDOREDUCTASE MOLYBDOPTERIN-BINDING DOMAIN-CONTAINING PROTEIN"/>
    <property type="match status" value="1"/>
</dbReference>
<dbReference type="Proteomes" id="UP000291591">
    <property type="component" value="Unassembled WGS sequence"/>
</dbReference>
<dbReference type="EMBL" id="SHKL01000001">
    <property type="protein sequence ID" value="RZT86528.1"/>
    <property type="molecule type" value="Genomic_DNA"/>
</dbReference>
<dbReference type="PANTHER" id="PTHR43032">
    <property type="entry name" value="PROTEIN-METHIONINE-SULFOXIDE REDUCTASE"/>
    <property type="match status" value="1"/>
</dbReference>
<name>A0A4Q7UZI3_PSEST</name>
<sequence>MTSIALRGRPGATHVISPVIDFSAGPGNRTGRPGAEVDMPPVTRGFVGRRTRDKRLPPGQYDVGGQWPVLTAERAPHLDTSRWTFTIEGLVERETQWTWDEIRALPDERWDGDIHCVTTWTKFGMRFDGVSVDTLLDSARPRPEATHVVAHSHSGYTTNLPLADVTGGKAWVVWNAEGSPLTREHGGPARLLVPHLYFWKSVKWVAGLRVADHDEPGFWERNGYHDRGDPWSEQRFQGD</sequence>